<evidence type="ECO:0000313" key="2">
    <source>
        <dbReference type="Proteomes" id="UP001652582"/>
    </source>
</evidence>
<dbReference type="GeneID" id="112046091"/>
<feature type="region of interest" description="Disordered" evidence="1">
    <location>
        <begin position="101"/>
        <end position="168"/>
    </location>
</feature>
<dbReference type="AlphaFoldDB" id="A0A6J1MZV5"/>
<organism evidence="2 3">
    <name type="scientific">Bicyclus anynana</name>
    <name type="common">Squinting bush brown butterfly</name>
    <dbReference type="NCBI Taxonomy" id="110368"/>
    <lineage>
        <taxon>Eukaryota</taxon>
        <taxon>Metazoa</taxon>
        <taxon>Ecdysozoa</taxon>
        <taxon>Arthropoda</taxon>
        <taxon>Hexapoda</taxon>
        <taxon>Insecta</taxon>
        <taxon>Pterygota</taxon>
        <taxon>Neoptera</taxon>
        <taxon>Endopterygota</taxon>
        <taxon>Lepidoptera</taxon>
        <taxon>Glossata</taxon>
        <taxon>Ditrysia</taxon>
        <taxon>Papilionoidea</taxon>
        <taxon>Nymphalidae</taxon>
        <taxon>Satyrinae</taxon>
        <taxon>Satyrini</taxon>
        <taxon>Mycalesina</taxon>
        <taxon>Bicyclus</taxon>
    </lineage>
</organism>
<protein>
    <submittedName>
        <fullName evidence="3 4">Uncharacterized protein LOC112046091</fullName>
    </submittedName>
</protein>
<evidence type="ECO:0000313" key="5">
    <source>
        <dbReference type="RefSeq" id="XP_052742753.1"/>
    </source>
</evidence>
<gene>
    <name evidence="3 4 5" type="primary">LOC112046091</name>
</gene>
<proteinExistence type="predicted"/>
<evidence type="ECO:0000256" key="1">
    <source>
        <dbReference type="SAM" id="MobiDB-lite"/>
    </source>
</evidence>
<evidence type="ECO:0000313" key="3">
    <source>
        <dbReference type="RefSeq" id="XP_023938353.2"/>
    </source>
</evidence>
<dbReference type="OrthoDB" id="7476567at2759"/>
<feature type="region of interest" description="Disordered" evidence="1">
    <location>
        <begin position="413"/>
        <end position="476"/>
    </location>
</feature>
<dbReference type="KEGG" id="bany:112046091"/>
<feature type="compositionally biased region" description="Basic and acidic residues" evidence="1">
    <location>
        <begin position="420"/>
        <end position="434"/>
    </location>
</feature>
<evidence type="ECO:0000313" key="4">
    <source>
        <dbReference type="RefSeq" id="XP_023938354.2"/>
    </source>
</evidence>
<dbReference type="RefSeq" id="XP_023938354.2">
    <property type="nucleotide sequence ID" value="XM_024082586.2"/>
</dbReference>
<sequence>MVNVIISRIPQTVTFVKFVHFLKKAILRCKKEFYVNYYNPEVDGYKQMSFSTTLKKAQKVQKTLDGFVYIHAYKQYALACWLENLDEEVIEVKPPEHNTPIVPVYSKKKGKGNINQNAQYNPPQNHQGDIREDREEYYEPAPKNARYSGSLVDTKSKSRSGGADHSSDLNALELQTELVRQQRILLEEETKLLLEKKKLEYLQQLGPNDYEKFKKVEEVYRRDDPREISEFLKSGQSTGQPEPVPASVKVGKKKLPAFVWPCKAVIAQMRKLIISHKEIDSSNRSLFYDLLTTTLKKRLTIAMEGKPKIKNKSVVGVYRKIHPFHTDIQLVDELVNTIKTSCWPLNTPTNETSAVAVNCDEGPSTGGQNQADDNEIDLTADDAEQGYCFDDDHLVDLDEFEDMEDAVQDCDEAADGTGTENEKPTTAEDADTKSTEATAAEEVIEPITTKPTKEDDVTETADGVTDTKPIEVLISN</sequence>
<dbReference type="RefSeq" id="XP_052742753.1">
    <property type="nucleotide sequence ID" value="XM_052886793.1"/>
</dbReference>
<feature type="compositionally biased region" description="Polar residues" evidence="1">
    <location>
        <begin position="113"/>
        <end position="127"/>
    </location>
</feature>
<reference evidence="3 4" key="1">
    <citation type="submission" date="2025-05" db="UniProtKB">
        <authorList>
            <consortium name="RefSeq"/>
        </authorList>
    </citation>
    <scope>IDENTIFICATION</scope>
</reference>
<accession>A0A6J1MZV5</accession>
<dbReference type="Proteomes" id="UP001652582">
    <property type="component" value="Chromosome 18"/>
</dbReference>
<keyword evidence="2" id="KW-1185">Reference proteome</keyword>
<dbReference type="RefSeq" id="XP_023938353.2">
    <property type="nucleotide sequence ID" value="XM_024082585.2"/>
</dbReference>
<name>A0A6J1MZV5_BICAN</name>